<dbReference type="InterPro" id="IPR036513">
    <property type="entry name" value="STAS_dom_sf"/>
</dbReference>
<dbReference type="Proteomes" id="UP000192284">
    <property type="component" value="Unassembled WGS sequence"/>
</dbReference>
<dbReference type="AlphaFoldDB" id="A0A1X0A2X5"/>
<dbReference type="OrthoDB" id="4750285at2"/>
<proteinExistence type="predicted"/>
<organism evidence="2 3">
    <name type="scientific">Mycobacterium angelicum</name>
    <dbReference type="NCBI Taxonomy" id="470074"/>
    <lineage>
        <taxon>Bacteria</taxon>
        <taxon>Bacillati</taxon>
        <taxon>Actinomycetota</taxon>
        <taxon>Actinomycetes</taxon>
        <taxon>Mycobacteriales</taxon>
        <taxon>Mycobacteriaceae</taxon>
        <taxon>Mycobacterium</taxon>
    </lineage>
</organism>
<reference evidence="2 3" key="1">
    <citation type="submission" date="2017-02" db="EMBL/GenBank/DDBJ databases">
        <title>The new phylogeny of genus Mycobacterium.</title>
        <authorList>
            <person name="Tortoli E."/>
            <person name="Trovato A."/>
            <person name="Cirillo D.M."/>
        </authorList>
    </citation>
    <scope>NUCLEOTIDE SEQUENCE [LARGE SCALE GENOMIC DNA]</scope>
    <source>
        <strain evidence="2 3">DSM 45057</strain>
    </source>
</reference>
<feature type="domain" description="STAS" evidence="1">
    <location>
        <begin position="18"/>
        <end position="117"/>
    </location>
</feature>
<protein>
    <recommendedName>
        <fullName evidence="1">STAS domain-containing protein</fullName>
    </recommendedName>
</protein>
<dbReference type="InterPro" id="IPR002645">
    <property type="entry name" value="STAS_dom"/>
</dbReference>
<keyword evidence="3" id="KW-1185">Reference proteome</keyword>
<evidence type="ECO:0000313" key="2">
    <source>
        <dbReference type="EMBL" id="ORA24354.1"/>
    </source>
</evidence>
<evidence type="ECO:0000259" key="1">
    <source>
        <dbReference type="PROSITE" id="PS50801"/>
    </source>
</evidence>
<dbReference type="EMBL" id="MVHE01000005">
    <property type="protein sequence ID" value="ORA24354.1"/>
    <property type="molecule type" value="Genomic_DNA"/>
</dbReference>
<dbReference type="Gene3D" id="3.30.750.24">
    <property type="entry name" value="STAS domain"/>
    <property type="match status" value="1"/>
</dbReference>
<accession>A0A1X0A2X5</accession>
<dbReference type="SUPFAM" id="SSF52091">
    <property type="entry name" value="SpoIIaa-like"/>
    <property type="match status" value="1"/>
</dbReference>
<comment type="caution">
    <text evidence="2">The sequence shown here is derived from an EMBL/GenBank/DDBJ whole genome shotgun (WGS) entry which is preliminary data.</text>
</comment>
<dbReference type="Pfam" id="PF01740">
    <property type="entry name" value="STAS"/>
    <property type="match status" value="1"/>
</dbReference>
<dbReference type="PROSITE" id="PS50801">
    <property type="entry name" value="STAS"/>
    <property type="match status" value="1"/>
</dbReference>
<evidence type="ECO:0000313" key="3">
    <source>
        <dbReference type="Proteomes" id="UP000192284"/>
    </source>
</evidence>
<sequence length="130" mass="14215">MDCAGARVFVYARSLATVLRCDGEIDATNAARIGTEIRRLSRAPLILDLSRLDFLGVEGFWELLTLDREHRALGLHCTVVAGIAMRPLLRVASGHGMRVVESVPEALQVIEQALGERRQFVSDMVGGSAR</sequence>
<name>A0A1X0A2X5_MYCAN</name>
<gene>
    <name evidence="2" type="ORF">BST12_05690</name>
</gene>